<dbReference type="PRINTS" id="PR00449">
    <property type="entry name" value="RASTRNSFRMNG"/>
</dbReference>
<dbReference type="Gene3D" id="2.40.128.680">
    <property type="match status" value="1"/>
</dbReference>
<dbReference type="Pfam" id="PF00071">
    <property type="entry name" value="Ras"/>
    <property type="match status" value="1"/>
</dbReference>
<dbReference type="NCBIfam" id="TIGR00231">
    <property type="entry name" value="small_GTP"/>
    <property type="match status" value="1"/>
</dbReference>
<dbReference type="CDD" id="cd09271">
    <property type="entry name" value="RNase_H2-C"/>
    <property type="match status" value="1"/>
</dbReference>
<reference evidence="2 3" key="1">
    <citation type="submission" date="2018-03" db="EMBL/GenBank/DDBJ databases">
        <authorList>
            <person name="Fogelqvist J."/>
        </authorList>
    </citation>
    <scope>NUCLEOTIDE SEQUENCE [LARGE SCALE GENOMIC DNA]</scope>
</reference>
<dbReference type="SMART" id="SM00174">
    <property type="entry name" value="RHO"/>
    <property type="match status" value="1"/>
</dbReference>
<proteinExistence type="predicted"/>
<dbReference type="PANTHER" id="PTHR47978">
    <property type="match status" value="1"/>
</dbReference>
<dbReference type="AlphaFoldDB" id="A0A3P3YC75"/>
<dbReference type="InterPro" id="IPR013924">
    <property type="entry name" value="RNase_H2_suC"/>
</dbReference>
<protein>
    <submittedName>
        <fullName evidence="2">Uncharacterized protein</fullName>
    </submittedName>
</protein>
<evidence type="ECO:0000313" key="2">
    <source>
        <dbReference type="EMBL" id="SPQ97765.1"/>
    </source>
</evidence>
<name>A0A3P3YC75_PLABS</name>
<evidence type="ECO:0000256" key="1">
    <source>
        <dbReference type="ARBA" id="ARBA00022741"/>
    </source>
</evidence>
<dbReference type="Proteomes" id="UP000290189">
    <property type="component" value="Unassembled WGS sequence"/>
</dbReference>
<dbReference type="SMART" id="SM00176">
    <property type="entry name" value="RAN"/>
    <property type="match status" value="1"/>
</dbReference>
<dbReference type="SMART" id="SM00175">
    <property type="entry name" value="RAB"/>
    <property type="match status" value="1"/>
</dbReference>
<dbReference type="GO" id="GO:0003924">
    <property type="term" value="F:GTPase activity"/>
    <property type="evidence" value="ECO:0007669"/>
    <property type="project" value="InterPro"/>
</dbReference>
<dbReference type="EMBL" id="OVEO01000008">
    <property type="protein sequence ID" value="SPQ97765.1"/>
    <property type="molecule type" value="Genomic_DNA"/>
</dbReference>
<keyword evidence="2" id="KW-0496">Mitochondrion</keyword>
<accession>A0A3P3YC75</accession>
<dbReference type="Pfam" id="PF08615">
    <property type="entry name" value="RNase_H2_suC"/>
    <property type="match status" value="1"/>
</dbReference>
<geneLocation type="mitochondrion" evidence="2"/>
<dbReference type="InterPro" id="IPR005225">
    <property type="entry name" value="Small_GTP-bd"/>
</dbReference>
<keyword evidence="1" id="KW-0547">Nucleotide-binding</keyword>
<gene>
    <name evidence="2" type="ORF">PLBR_LOCUS4980</name>
</gene>
<dbReference type="InterPro" id="IPR001806">
    <property type="entry name" value="Small_GTPase"/>
</dbReference>
<evidence type="ECO:0000313" key="3">
    <source>
        <dbReference type="Proteomes" id="UP000290189"/>
    </source>
</evidence>
<sequence length="361" mass="39810">MVSDGSSDDDDGNVQLQYKVVVLGDGAVGKTSICHRFTDDNFEKSYKQTVGLDFFIKQVVLDSMTVSLQIWDIGGQSIGSQMIKNYIFGAHAVLLVFDITNFESFQNLEDWLALVKSTFNNANLPILVLVANKQDLIHLRVVKSRAQSTFAESNNMTVFEVSAKSGDQVSTCFTKVAADLAGIKLSRHQLETATKIVQAEIVNYQQNDPDEKPIVLEQAKGKYGSYVGCAEQRSRSMVPAGRFTLGTASTPDIEAHLLPCAIDYTGKASVSRFFHPTTSVDGSPVMRATFRGRQLTGQQVQVGDDAKVVVVQRDLMNTSWKTCGRVNKLVVWSPDDALDVEQHVRETVPSWLTLSKLIHDP</sequence>
<organism evidence="2 3">
    <name type="scientific">Plasmodiophora brassicae</name>
    <name type="common">Clubroot disease agent</name>
    <dbReference type="NCBI Taxonomy" id="37360"/>
    <lineage>
        <taxon>Eukaryota</taxon>
        <taxon>Sar</taxon>
        <taxon>Rhizaria</taxon>
        <taxon>Endomyxa</taxon>
        <taxon>Phytomyxea</taxon>
        <taxon>Plasmodiophorida</taxon>
        <taxon>Plasmodiophoridae</taxon>
        <taxon>Plasmodiophora</taxon>
    </lineage>
</organism>
<dbReference type="PROSITE" id="PS51421">
    <property type="entry name" value="RAS"/>
    <property type="match status" value="1"/>
</dbReference>
<dbReference type="SUPFAM" id="SSF52540">
    <property type="entry name" value="P-loop containing nucleoside triphosphate hydrolases"/>
    <property type="match status" value="1"/>
</dbReference>
<dbReference type="InterPro" id="IPR027417">
    <property type="entry name" value="P-loop_NTPase"/>
</dbReference>
<dbReference type="GO" id="GO:0032299">
    <property type="term" value="C:ribonuclease H2 complex"/>
    <property type="evidence" value="ECO:0007669"/>
    <property type="project" value="InterPro"/>
</dbReference>
<dbReference type="GO" id="GO:0006401">
    <property type="term" value="P:RNA catabolic process"/>
    <property type="evidence" value="ECO:0007669"/>
    <property type="project" value="InterPro"/>
</dbReference>
<dbReference type="SMART" id="SM00173">
    <property type="entry name" value="RAS"/>
    <property type="match status" value="1"/>
</dbReference>
<dbReference type="FunFam" id="3.40.50.300:FF:001508">
    <property type="entry name" value="Small GTP-binding protein Rab28, putative"/>
    <property type="match status" value="1"/>
</dbReference>
<dbReference type="Gene3D" id="3.40.50.300">
    <property type="entry name" value="P-loop containing nucleotide triphosphate hydrolases"/>
    <property type="match status" value="1"/>
</dbReference>
<dbReference type="PROSITE" id="PS51419">
    <property type="entry name" value="RAB"/>
    <property type="match status" value="1"/>
</dbReference>
<dbReference type="GO" id="GO:0005525">
    <property type="term" value="F:GTP binding"/>
    <property type="evidence" value="ECO:0007669"/>
    <property type="project" value="InterPro"/>
</dbReference>
<dbReference type="PROSITE" id="PS51420">
    <property type="entry name" value="RHO"/>
    <property type="match status" value="1"/>
</dbReference>